<sequence>MKKKNLLLLSAFVICFLFTIFLGEKDAYAAGTVSVSPSSTSVTVGQEIVIRVSLADSTTLWNGNLQVGNIGLLDYKETSLGDSVNSDSLEGNVVYFVTNKQYWDIHFIAKQEGEVTFSFVGGDFTLPDYTNMEIDGGPSCSVRISATPTQPPLSSDSLLTGLDIGVGSLAPAFSPNVYSYNVNLPNFQTSLSVTPKIPQGASYTISGNASMHEGQNTIQIVVLSEDKQNKSTYTITVNNPSPPTEAPTEGTTAEPDSTEATSQEESTSETESVTQSGTSSEGESTTEEPKGLVAFEKNGKVYTVAENFNQPLPDGFSETFYAYHDKQVKIGQSSGGVILMFVMDESGAGDFYVYNEQTKQFTPYVSLTTAIQTFIWDAKPDSVKVPSGFAETQITVGGKQVTAWKNQNGSLLVYVTTLDGKSGLYRFDQDSTSFFPYVPDSVSGDDGGVPKEAYESMEAQYNQEHSKSIKVYIFLIILIVLLLAAIICLVVLYNKHKGGNGPDGGYDDGPYDDYDDGYSDEYYDDEYAQDEGIQDDYAGEEEGILSDMASDGQSADEGTGSGRPSDISQEKRYAAQPSVKRDAAFGDTEEIDLESLSRALSSNIDLGEQPAPESDKKSASGDDFEFMDV</sequence>
<protein>
    <submittedName>
        <fullName evidence="4">Cadherin-like protein</fullName>
    </submittedName>
</protein>
<proteinExistence type="predicted"/>
<keyword evidence="2" id="KW-0472">Membrane</keyword>
<evidence type="ECO:0000313" key="5">
    <source>
        <dbReference type="Proteomes" id="UP000292927"/>
    </source>
</evidence>
<feature type="region of interest" description="Disordered" evidence="1">
    <location>
        <begin position="549"/>
        <end position="587"/>
    </location>
</feature>
<evidence type="ECO:0000313" key="4">
    <source>
        <dbReference type="EMBL" id="RZT00964.1"/>
    </source>
</evidence>
<dbReference type="InterPro" id="IPR025883">
    <property type="entry name" value="Cadherin-like_domain"/>
</dbReference>
<evidence type="ECO:0000259" key="3">
    <source>
        <dbReference type="Pfam" id="PF12733"/>
    </source>
</evidence>
<evidence type="ECO:0000256" key="2">
    <source>
        <dbReference type="SAM" id="Phobius"/>
    </source>
</evidence>
<dbReference type="OrthoDB" id="2020989at2"/>
<name>A0A4Q7PJT8_9FIRM</name>
<feature type="domain" description="Cadherin-like beta-sandwich-like" evidence="3">
    <location>
        <begin position="170"/>
        <end position="238"/>
    </location>
</feature>
<feature type="compositionally biased region" description="Low complexity" evidence="1">
    <location>
        <begin position="246"/>
        <end position="283"/>
    </location>
</feature>
<feature type="region of interest" description="Disordered" evidence="1">
    <location>
        <begin position="501"/>
        <end position="521"/>
    </location>
</feature>
<dbReference type="Pfam" id="PF12733">
    <property type="entry name" value="Cadherin-like"/>
    <property type="match status" value="1"/>
</dbReference>
<gene>
    <name evidence="4" type="ORF">EV209_1401</name>
</gene>
<feature type="compositionally biased region" description="Basic and acidic residues" evidence="1">
    <location>
        <begin position="568"/>
        <end position="584"/>
    </location>
</feature>
<evidence type="ECO:0000256" key="1">
    <source>
        <dbReference type="SAM" id="MobiDB-lite"/>
    </source>
</evidence>
<accession>A0A4Q7PJT8</accession>
<keyword evidence="2" id="KW-1133">Transmembrane helix</keyword>
<feature type="region of interest" description="Disordered" evidence="1">
    <location>
        <begin position="233"/>
        <end position="289"/>
    </location>
</feature>
<dbReference type="AlphaFoldDB" id="A0A4Q7PJT8"/>
<dbReference type="Proteomes" id="UP000292927">
    <property type="component" value="Unassembled WGS sequence"/>
</dbReference>
<dbReference type="EMBL" id="SGXF01000002">
    <property type="protein sequence ID" value="RZT00964.1"/>
    <property type="molecule type" value="Genomic_DNA"/>
</dbReference>
<keyword evidence="5" id="KW-1185">Reference proteome</keyword>
<organism evidence="4 5">
    <name type="scientific">Cuneatibacter caecimuris</name>
    <dbReference type="NCBI Taxonomy" id="1796618"/>
    <lineage>
        <taxon>Bacteria</taxon>
        <taxon>Bacillati</taxon>
        <taxon>Bacillota</taxon>
        <taxon>Clostridia</taxon>
        <taxon>Lachnospirales</taxon>
        <taxon>Lachnospiraceae</taxon>
        <taxon>Cuneatibacter</taxon>
    </lineage>
</organism>
<feature type="region of interest" description="Disordered" evidence="1">
    <location>
        <begin position="601"/>
        <end position="629"/>
    </location>
</feature>
<dbReference type="RefSeq" id="WP_130434448.1">
    <property type="nucleotide sequence ID" value="NZ_SGXF01000002.1"/>
</dbReference>
<reference evidence="4 5" key="1">
    <citation type="submission" date="2019-02" db="EMBL/GenBank/DDBJ databases">
        <title>Genomic Encyclopedia of Type Strains, Phase IV (KMG-IV): sequencing the most valuable type-strain genomes for metagenomic binning, comparative biology and taxonomic classification.</title>
        <authorList>
            <person name="Goeker M."/>
        </authorList>
    </citation>
    <scope>NUCLEOTIDE SEQUENCE [LARGE SCALE GENOMIC DNA]</scope>
    <source>
        <strain evidence="4 5">DSM 29486</strain>
    </source>
</reference>
<feature type="transmembrane region" description="Helical" evidence="2">
    <location>
        <begin position="471"/>
        <end position="493"/>
    </location>
</feature>
<keyword evidence="2" id="KW-0812">Transmembrane</keyword>
<feature type="compositionally biased region" description="Acidic residues" evidence="1">
    <location>
        <begin position="505"/>
        <end position="521"/>
    </location>
</feature>
<comment type="caution">
    <text evidence="4">The sequence shown here is derived from an EMBL/GenBank/DDBJ whole genome shotgun (WGS) entry which is preliminary data.</text>
</comment>